<sequence>MRTLAKMTRAALKIWQFVARYTTKPLLCQGVEGDMAMAKNSRRVFATADVPAKAGEEPRNHIAFDDKCKLLTPEKAALYTPPAPQLQVVALANWESAPTFVLDGHLGKGFPKASTDRLLNKCNPFLSGKRSVQRDDDISSEASTVTTDCSTIPENDLEDHELDIVEEEVDIVEEEKPLTLEQHSQADDCTADPIVNECDSNVGGLIRSFQKNTKPKTHKQELRWVCVGHGRYVKKVTAQAPKPSLSKETETTQTVRWVQVGHGRYTLSTFSVGIRLQAAP</sequence>
<name>A0A9W6TUH8_9STRA</name>
<dbReference type="AlphaFoldDB" id="A0A9W6TUH8"/>
<gene>
    <name evidence="1" type="ORF">Plil01_000743700</name>
</gene>
<dbReference type="OrthoDB" id="128717at2759"/>
<accession>A0A9W6TUH8</accession>
<organism evidence="1 2">
    <name type="scientific">Phytophthora lilii</name>
    <dbReference type="NCBI Taxonomy" id="2077276"/>
    <lineage>
        <taxon>Eukaryota</taxon>
        <taxon>Sar</taxon>
        <taxon>Stramenopiles</taxon>
        <taxon>Oomycota</taxon>
        <taxon>Peronosporomycetes</taxon>
        <taxon>Peronosporales</taxon>
        <taxon>Peronosporaceae</taxon>
        <taxon>Phytophthora</taxon>
    </lineage>
</organism>
<keyword evidence="2" id="KW-1185">Reference proteome</keyword>
<reference evidence="1" key="1">
    <citation type="submission" date="2023-04" db="EMBL/GenBank/DDBJ databases">
        <title>Phytophthora lilii NBRC 32176.</title>
        <authorList>
            <person name="Ichikawa N."/>
            <person name="Sato H."/>
            <person name="Tonouchi N."/>
        </authorList>
    </citation>
    <scope>NUCLEOTIDE SEQUENCE</scope>
    <source>
        <strain evidence="1">NBRC 32176</strain>
    </source>
</reference>
<protein>
    <submittedName>
        <fullName evidence="1">Unnamed protein product</fullName>
    </submittedName>
</protein>
<evidence type="ECO:0000313" key="1">
    <source>
        <dbReference type="EMBL" id="GMF19462.1"/>
    </source>
</evidence>
<evidence type="ECO:0000313" key="2">
    <source>
        <dbReference type="Proteomes" id="UP001165083"/>
    </source>
</evidence>
<comment type="caution">
    <text evidence="1">The sequence shown here is derived from an EMBL/GenBank/DDBJ whole genome shotgun (WGS) entry which is preliminary data.</text>
</comment>
<dbReference type="Proteomes" id="UP001165083">
    <property type="component" value="Unassembled WGS sequence"/>
</dbReference>
<proteinExistence type="predicted"/>
<dbReference type="EMBL" id="BSXW01000344">
    <property type="protein sequence ID" value="GMF19462.1"/>
    <property type="molecule type" value="Genomic_DNA"/>
</dbReference>